<evidence type="ECO:0000313" key="3">
    <source>
        <dbReference type="Proteomes" id="UP000632766"/>
    </source>
</evidence>
<proteinExistence type="predicted"/>
<protein>
    <recommendedName>
        <fullName evidence="1">EF-hand domain-containing protein</fullName>
    </recommendedName>
</protein>
<dbReference type="InterPro" id="IPR002048">
    <property type="entry name" value="EF_hand_dom"/>
</dbReference>
<dbReference type="InterPro" id="IPR011992">
    <property type="entry name" value="EF-hand-dom_pair"/>
</dbReference>
<feature type="domain" description="EF-hand" evidence="1">
    <location>
        <begin position="3"/>
        <end position="38"/>
    </location>
</feature>
<dbReference type="PROSITE" id="PS50222">
    <property type="entry name" value="EF_HAND_2"/>
    <property type="match status" value="1"/>
</dbReference>
<name>A0A8J7HVD8_9NOST</name>
<evidence type="ECO:0000259" key="1">
    <source>
        <dbReference type="PROSITE" id="PS50222"/>
    </source>
</evidence>
<dbReference type="RefSeq" id="WP_198125186.1">
    <property type="nucleotide sequence ID" value="NZ_JAECZC010000022.1"/>
</dbReference>
<dbReference type="GO" id="GO:0005509">
    <property type="term" value="F:calcium ion binding"/>
    <property type="evidence" value="ECO:0007669"/>
    <property type="project" value="InterPro"/>
</dbReference>
<dbReference type="Proteomes" id="UP000632766">
    <property type="component" value="Unassembled WGS sequence"/>
</dbReference>
<reference evidence="2 3" key="1">
    <citation type="journal article" date="2021" name="Int. J. Syst. Evol. Microbiol.">
        <title>Amazonocrinis nigriterrae gen. nov., sp. nov., Atlanticothrix silvestris gen. nov., sp. nov. and Dendronalium phyllosphericum gen. nov., sp. nov., nostocacean cyanobacteria from Brazilian environments.</title>
        <authorList>
            <person name="Alvarenga D.O."/>
            <person name="Andreote A.P.D."/>
            <person name="Branco L.H.Z."/>
            <person name="Delbaje E."/>
            <person name="Cruz R.B."/>
            <person name="Varani A.M."/>
            <person name="Fiore M.F."/>
        </authorList>
    </citation>
    <scope>NUCLEOTIDE SEQUENCE [LARGE SCALE GENOMIC DNA]</scope>
    <source>
        <strain evidence="2 3">CENA67</strain>
    </source>
</reference>
<dbReference type="SUPFAM" id="SSF47473">
    <property type="entry name" value="EF-hand"/>
    <property type="match status" value="1"/>
</dbReference>
<dbReference type="PROSITE" id="PS00018">
    <property type="entry name" value="EF_HAND_1"/>
    <property type="match status" value="1"/>
</dbReference>
<sequence>MLEIELIIWNNIKRFDTDGDGKVNLDEYAEGDEAIINEGILVSLNRLW</sequence>
<gene>
    <name evidence="2" type="ORF">I8748_14095</name>
</gene>
<accession>A0A8J7HVD8</accession>
<organism evidence="2 3">
    <name type="scientific">Amazonocrinis nigriterrae CENA67</name>
    <dbReference type="NCBI Taxonomy" id="2794033"/>
    <lineage>
        <taxon>Bacteria</taxon>
        <taxon>Bacillati</taxon>
        <taxon>Cyanobacteriota</taxon>
        <taxon>Cyanophyceae</taxon>
        <taxon>Nostocales</taxon>
        <taxon>Nostocaceae</taxon>
        <taxon>Amazonocrinis</taxon>
        <taxon>Amazonocrinis nigriterrae</taxon>
    </lineage>
</organism>
<dbReference type="EMBL" id="JAECZC010000022">
    <property type="protein sequence ID" value="MBH8563304.1"/>
    <property type="molecule type" value="Genomic_DNA"/>
</dbReference>
<evidence type="ECO:0000313" key="2">
    <source>
        <dbReference type="EMBL" id="MBH8563304.1"/>
    </source>
</evidence>
<comment type="caution">
    <text evidence="2">The sequence shown here is derived from an EMBL/GenBank/DDBJ whole genome shotgun (WGS) entry which is preliminary data.</text>
</comment>
<dbReference type="InterPro" id="IPR018247">
    <property type="entry name" value="EF_Hand_1_Ca_BS"/>
</dbReference>
<dbReference type="AlphaFoldDB" id="A0A8J7HVD8"/>
<keyword evidence="3" id="KW-1185">Reference proteome</keyword>